<evidence type="ECO:0000313" key="3">
    <source>
        <dbReference type="Proteomes" id="UP000558488"/>
    </source>
</evidence>
<reference evidence="2 3" key="1">
    <citation type="journal article" date="2020" name="Nature">
        <title>Six reference-quality genomes reveal evolution of bat adaptations.</title>
        <authorList>
            <person name="Jebb D."/>
            <person name="Huang Z."/>
            <person name="Pippel M."/>
            <person name="Hughes G.M."/>
            <person name="Lavrichenko K."/>
            <person name="Devanna P."/>
            <person name="Winkler S."/>
            <person name="Jermiin L.S."/>
            <person name="Skirmuntt E.C."/>
            <person name="Katzourakis A."/>
            <person name="Burkitt-Gray L."/>
            <person name="Ray D.A."/>
            <person name="Sullivan K.A.M."/>
            <person name="Roscito J.G."/>
            <person name="Kirilenko B.M."/>
            <person name="Davalos L.M."/>
            <person name="Corthals A.P."/>
            <person name="Power M.L."/>
            <person name="Jones G."/>
            <person name="Ransome R.D."/>
            <person name="Dechmann D.K.N."/>
            <person name="Locatelli A.G."/>
            <person name="Puechmaille S.J."/>
            <person name="Fedrigo O."/>
            <person name="Jarvis E.D."/>
            <person name="Hiller M."/>
            <person name="Vernes S.C."/>
            <person name="Myers E.W."/>
            <person name="Teeling E.C."/>
        </authorList>
    </citation>
    <scope>NUCLEOTIDE SEQUENCE [LARGE SCALE GENOMIC DNA]</scope>
    <source>
        <strain evidence="2">MPipKuh1</strain>
        <tissue evidence="2">Flight muscle</tissue>
    </source>
</reference>
<proteinExistence type="predicted"/>
<dbReference type="Proteomes" id="UP000558488">
    <property type="component" value="Unassembled WGS sequence"/>
</dbReference>
<evidence type="ECO:0000313" key="2">
    <source>
        <dbReference type="EMBL" id="KAF6346860.1"/>
    </source>
</evidence>
<evidence type="ECO:0000256" key="1">
    <source>
        <dbReference type="SAM" id="MobiDB-lite"/>
    </source>
</evidence>
<feature type="region of interest" description="Disordered" evidence="1">
    <location>
        <begin position="72"/>
        <end position="123"/>
    </location>
</feature>
<name>A0A7J7XC32_PIPKU</name>
<organism evidence="2 3">
    <name type="scientific">Pipistrellus kuhlii</name>
    <name type="common">Kuhl's pipistrelle</name>
    <dbReference type="NCBI Taxonomy" id="59472"/>
    <lineage>
        <taxon>Eukaryota</taxon>
        <taxon>Metazoa</taxon>
        <taxon>Chordata</taxon>
        <taxon>Craniata</taxon>
        <taxon>Vertebrata</taxon>
        <taxon>Euteleostomi</taxon>
        <taxon>Mammalia</taxon>
        <taxon>Eutheria</taxon>
        <taxon>Laurasiatheria</taxon>
        <taxon>Chiroptera</taxon>
        <taxon>Yangochiroptera</taxon>
        <taxon>Vespertilionidae</taxon>
        <taxon>Pipistrellus</taxon>
    </lineage>
</organism>
<keyword evidence="3" id="KW-1185">Reference proteome</keyword>
<protein>
    <submittedName>
        <fullName evidence="2">Uncharacterized protein</fullName>
    </submittedName>
</protein>
<comment type="caution">
    <text evidence="2">The sequence shown here is derived from an EMBL/GenBank/DDBJ whole genome shotgun (WGS) entry which is preliminary data.</text>
</comment>
<dbReference type="EMBL" id="JACAGB010000008">
    <property type="protein sequence ID" value="KAF6346860.1"/>
    <property type="molecule type" value="Genomic_DNA"/>
</dbReference>
<feature type="compositionally biased region" description="Basic and acidic residues" evidence="1">
    <location>
        <begin position="101"/>
        <end position="111"/>
    </location>
</feature>
<accession>A0A7J7XC32</accession>
<dbReference type="AlphaFoldDB" id="A0A7J7XC32"/>
<feature type="compositionally biased region" description="Polar residues" evidence="1">
    <location>
        <begin position="84"/>
        <end position="100"/>
    </location>
</feature>
<sequence>MRLALIWEKVEDSNLVVPSKAFMMNGGRTELCRVQRERAVKDTRSDHFGIRRVYLLTRAHIEMFLLKHTLGITSDHRPPCGLAGTSSPRAGSGRGTQQGRESPKCQEEATWDKASPAKAQEMA</sequence>
<gene>
    <name evidence="2" type="ORF">mPipKuh1_010608</name>
</gene>